<gene>
    <name evidence="7" type="ORF">E4K65_41335</name>
</gene>
<protein>
    <recommendedName>
        <fullName evidence="3">Chitooligosaccharide deacetylase</fullName>
    </recommendedName>
    <alternativeName>
        <fullName evidence="4">Nodulation protein B</fullName>
    </alternativeName>
</protein>
<feature type="domain" description="NodB homology" evidence="6">
    <location>
        <begin position="69"/>
        <end position="285"/>
    </location>
</feature>
<feature type="region of interest" description="Disordered" evidence="5">
    <location>
        <begin position="1"/>
        <end position="21"/>
    </location>
</feature>
<dbReference type="GO" id="GO:0005975">
    <property type="term" value="P:carbohydrate metabolic process"/>
    <property type="evidence" value="ECO:0007669"/>
    <property type="project" value="InterPro"/>
</dbReference>
<dbReference type="InterPro" id="IPR002509">
    <property type="entry name" value="NODB_dom"/>
</dbReference>
<proteinExistence type="inferred from homology"/>
<evidence type="ECO:0000259" key="6">
    <source>
        <dbReference type="PROSITE" id="PS51677"/>
    </source>
</evidence>
<accession>A0A4Y9L6B1</accession>
<evidence type="ECO:0000313" key="7">
    <source>
        <dbReference type="EMBL" id="TFV38955.1"/>
    </source>
</evidence>
<dbReference type="OrthoDB" id="9787041at2"/>
<dbReference type="PROSITE" id="PS51677">
    <property type="entry name" value="NODB"/>
    <property type="match status" value="1"/>
</dbReference>
<comment type="function">
    <text evidence="1">Is involved in generating a small heat-stable compound (Nod), an acylated oligomer of N-acetylglucosamine, that stimulates mitosis in various plant protoplasts.</text>
</comment>
<evidence type="ECO:0000256" key="3">
    <source>
        <dbReference type="ARBA" id="ARBA00020071"/>
    </source>
</evidence>
<keyword evidence="8" id="KW-1185">Reference proteome</keyword>
<reference evidence="7 8" key="1">
    <citation type="submission" date="2019-03" db="EMBL/GenBank/DDBJ databases">
        <title>Bradyrhizobium diversity isolated from nodules of Chamaecrista fasciculata.</title>
        <authorList>
            <person name="Klepa M.S."/>
            <person name="Urquiaga M.O."/>
            <person name="Hungria M."/>
            <person name="Delamuta J.R."/>
        </authorList>
    </citation>
    <scope>NUCLEOTIDE SEQUENCE [LARGE SCALE GENOMIC DNA]</scope>
    <source>
        <strain evidence="7 8">CNPSo 3448</strain>
    </source>
</reference>
<dbReference type="Proteomes" id="UP000297966">
    <property type="component" value="Unassembled WGS sequence"/>
</dbReference>
<feature type="compositionally biased region" description="Basic and acidic residues" evidence="5">
    <location>
        <begin position="1"/>
        <end position="14"/>
    </location>
</feature>
<name>A0A4Y9L6B1_9BRAD</name>
<evidence type="ECO:0000256" key="2">
    <source>
        <dbReference type="ARBA" id="ARBA00010973"/>
    </source>
</evidence>
<dbReference type="InterPro" id="IPR011330">
    <property type="entry name" value="Glyco_hydro/deAcase_b/a-brl"/>
</dbReference>
<dbReference type="EMBL" id="SPQT01000039">
    <property type="protein sequence ID" value="TFV38955.1"/>
    <property type="molecule type" value="Genomic_DNA"/>
</dbReference>
<dbReference type="PANTHER" id="PTHR43123:SF1">
    <property type="entry name" value="POLYSACCHARIDE DEACETYLASE-RELATED"/>
    <property type="match status" value="1"/>
</dbReference>
<dbReference type="Pfam" id="PF01522">
    <property type="entry name" value="Polysacc_deac_1"/>
    <property type="match status" value="1"/>
</dbReference>
<comment type="caution">
    <text evidence="7">The sequence shown here is derived from an EMBL/GenBank/DDBJ whole genome shotgun (WGS) entry which is preliminary data.</text>
</comment>
<dbReference type="PANTHER" id="PTHR43123">
    <property type="entry name" value="POLYSACCHARIDE DEACETYLASE-RELATED"/>
    <property type="match status" value="1"/>
</dbReference>
<dbReference type="RefSeq" id="WP_135178991.1">
    <property type="nucleotide sequence ID" value="NZ_SPQT01000039.1"/>
</dbReference>
<comment type="similarity">
    <text evidence="2">Belongs to the polysaccharide deacetylase family.</text>
</comment>
<organism evidence="7 8">
    <name type="scientific">Bradyrhizobium niftali</name>
    <dbReference type="NCBI Taxonomy" id="2560055"/>
    <lineage>
        <taxon>Bacteria</taxon>
        <taxon>Pseudomonadati</taxon>
        <taxon>Pseudomonadota</taxon>
        <taxon>Alphaproteobacteria</taxon>
        <taxon>Hyphomicrobiales</taxon>
        <taxon>Nitrobacteraceae</taxon>
        <taxon>Bradyrhizobium</taxon>
    </lineage>
</organism>
<evidence type="ECO:0000256" key="4">
    <source>
        <dbReference type="ARBA" id="ARBA00032976"/>
    </source>
</evidence>
<evidence type="ECO:0000256" key="1">
    <source>
        <dbReference type="ARBA" id="ARBA00003236"/>
    </source>
</evidence>
<dbReference type="AlphaFoldDB" id="A0A4Y9L6B1"/>
<dbReference type="Gene3D" id="3.20.20.370">
    <property type="entry name" value="Glycoside hydrolase/deacetylase"/>
    <property type="match status" value="1"/>
</dbReference>
<dbReference type="GO" id="GO:0016810">
    <property type="term" value="F:hydrolase activity, acting on carbon-nitrogen (but not peptide) bonds"/>
    <property type="evidence" value="ECO:0007669"/>
    <property type="project" value="InterPro"/>
</dbReference>
<sequence length="303" mass="33903">MSEPRHTTSHRDFAGYRGRPPNPRWPNGARVAVSLVVNFEEGSEFSVNDGDANNEAIYEVVHRLDGPDSCIDSHFEYGTRAAWWRIMDLFDAHGVKVTVSSCGRAVERSPELARDAIARGHEVSAHGWRWQSHADMDEASEREVIVNTVAAIERVTGQRPVGWHTRSATSPNTRRLLVEHGGFLYDSDAYNDDLPYYRDVAGKQHLVLPYAFDTNDMQYYNASRFNGADFADYVIDAFEWLKREGETAPKMMSVGLHLRMIGRPGRIGALERILAHITASGAAWIAPRAAIARHWMTAVPAGV</sequence>
<dbReference type="SUPFAM" id="SSF88713">
    <property type="entry name" value="Glycoside hydrolase/deacetylase"/>
    <property type="match status" value="1"/>
</dbReference>
<evidence type="ECO:0000313" key="8">
    <source>
        <dbReference type="Proteomes" id="UP000297966"/>
    </source>
</evidence>
<evidence type="ECO:0000256" key="5">
    <source>
        <dbReference type="SAM" id="MobiDB-lite"/>
    </source>
</evidence>